<keyword evidence="6" id="KW-0805">Transcription regulation</keyword>
<dbReference type="EMBL" id="JAGKQH010000012">
    <property type="protein sequence ID" value="KAG6586140.1"/>
    <property type="molecule type" value="Genomic_DNA"/>
</dbReference>
<dbReference type="GO" id="GO:0070860">
    <property type="term" value="C:RNA polymerase I core factor complex"/>
    <property type="evidence" value="ECO:0007669"/>
    <property type="project" value="InterPro"/>
</dbReference>
<dbReference type="GO" id="GO:0042790">
    <property type="term" value="P:nucleolar large rRNA transcription by RNA polymerase I"/>
    <property type="evidence" value="ECO:0007669"/>
    <property type="project" value="TreeGrafter"/>
</dbReference>
<reference evidence="13 14" key="1">
    <citation type="journal article" date="2021" name="Hortic Res">
        <title>The domestication of Cucurbita argyrosperma as revealed by the genome of its wild relative.</title>
        <authorList>
            <person name="Barrera-Redondo J."/>
            <person name="Sanchez-de la Vega G."/>
            <person name="Aguirre-Liguori J.A."/>
            <person name="Castellanos-Morales G."/>
            <person name="Gutierrez-Guerrero Y.T."/>
            <person name="Aguirre-Dugua X."/>
            <person name="Aguirre-Planter E."/>
            <person name="Tenaillon M.I."/>
            <person name="Lira-Saade R."/>
            <person name="Eguiarte L.E."/>
        </authorList>
    </citation>
    <scope>NUCLEOTIDE SEQUENCE [LARGE SCALE GENOMIC DNA]</scope>
    <source>
        <strain evidence="13">JBR-2021</strain>
    </source>
</reference>
<gene>
    <name evidence="13" type="primary">MEE12</name>
    <name evidence="13" type="ORF">SDJN03_18873</name>
</gene>
<keyword evidence="14" id="KW-1185">Reference proteome</keyword>
<dbReference type="AlphaFoldDB" id="A0AAV6MS02"/>
<dbReference type="Proteomes" id="UP000685013">
    <property type="component" value="Chromosome 12"/>
</dbReference>
<accession>A0AAV6MS02</accession>
<keyword evidence="5" id="KW-0862">Zinc</keyword>
<feature type="domain" description="SUZ" evidence="12">
    <location>
        <begin position="789"/>
        <end position="853"/>
    </location>
</feature>
<keyword evidence="4" id="KW-0863">Zinc-finger</keyword>
<evidence type="ECO:0000256" key="10">
    <source>
        <dbReference type="SAM" id="MobiDB-lite"/>
    </source>
</evidence>
<evidence type="ECO:0000259" key="12">
    <source>
        <dbReference type="PROSITE" id="PS51673"/>
    </source>
</evidence>
<protein>
    <submittedName>
        <fullName evidence="13">TATA box-binding protein-associated factor RNA polymerase I subunit B</fullName>
    </submittedName>
</protein>
<feature type="compositionally biased region" description="Polar residues" evidence="10">
    <location>
        <begin position="429"/>
        <end position="452"/>
    </location>
</feature>
<evidence type="ECO:0000256" key="8">
    <source>
        <dbReference type="ARBA" id="ARBA00023163"/>
    </source>
</evidence>
<dbReference type="PROSITE" id="PS51673">
    <property type="entry name" value="SUZ"/>
    <property type="match status" value="1"/>
</dbReference>
<dbReference type="PANTHER" id="PTHR31576:SF2">
    <property type="entry name" value="TATA BOX-BINDING PROTEIN-ASSOCIATED FACTOR RNA POLYMERASE I SUBUNIT B"/>
    <property type="match status" value="1"/>
</dbReference>
<evidence type="ECO:0000256" key="2">
    <source>
        <dbReference type="ARBA" id="ARBA00006899"/>
    </source>
</evidence>
<evidence type="ECO:0000256" key="6">
    <source>
        <dbReference type="ARBA" id="ARBA00023015"/>
    </source>
</evidence>
<feature type="region of interest" description="Disordered" evidence="10">
    <location>
        <begin position="534"/>
        <end position="613"/>
    </location>
</feature>
<feature type="region of interest" description="Disordered" evidence="10">
    <location>
        <begin position="986"/>
        <end position="1005"/>
    </location>
</feature>
<dbReference type="SMART" id="SM00393">
    <property type="entry name" value="R3H"/>
    <property type="match status" value="1"/>
</dbReference>
<dbReference type="InterPro" id="IPR033599">
    <property type="entry name" value="TAF1B/Rrn7"/>
</dbReference>
<organism evidence="13 14">
    <name type="scientific">Cucurbita argyrosperma subsp. sororia</name>
    <dbReference type="NCBI Taxonomy" id="37648"/>
    <lineage>
        <taxon>Eukaryota</taxon>
        <taxon>Viridiplantae</taxon>
        <taxon>Streptophyta</taxon>
        <taxon>Embryophyta</taxon>
        <taxon>Tracheophyta</taxon>
        <taxon>Spermatophyta</taxon>
        <taxon>Magnoliopsida</taxon>
        <taxon>eudicotyledons</taxon>
        <taxon>Gunneridae</taxon>
        <taxon>Pentapetalae</taxon>
        <taxon>rosids</taxon>
        <taxon>fabids</taxon>
        <taxon>Cucurbitales</taxon>
        <taxon>Cucurbitaceae</taxon>
        <taxon>Cucurbiteae</taxon>
        <taxon>Cucurbita</taxon>
    </lineage>
</organism>
<feature type="compositionally biased region" description="Basic and acidic residues" evidence="10">
    <location>
        <begin position="552"/>
        <end position="583"/>
    </location>
</feature>
<feature type="compositionally biased region" description="Low complexity" evidence="10">
    <location>
        <begin position="585"/>
        <end position="597"/>
    </location>
</feature>
<evidence type="ECO:0000256" key="7">
    <source>
        <dbReference type="ARBA" id="ARBA00023125"/>
    </source>
</evidence>
<feature type="region of interest" description="Disordered" evidence="10">
    <location>
        <begin position="419"/>
        <end position="452"/>
    </location>
</feature>
<evidence type="ECO:0000256" key="3">
    <source>
        <dbReference type="ARBA" id="ARBA00022723"/>
    </source>
</evidence>
<evidence type="ECO:0000313" key="14">
    <source>
        <dbReference type="Proteomes" id="UP000685013"/>
    </source>
</evidence>
<keyword evidence="7" id="KW-0238">DNA-binding</keyword>
<keyword evidence="3" id="KW-0479">Metal-binding</keyword>
<sequence>MADPRNLSCYNCGSVGLTDGGDGFFYCLQCGSQADDIIDTGVADEDLILRDPGDAGGPIYSQSHTRRRNPAVLKVEPLSQSQPQSLFGTSQSEFWESLQLEGDNDMQRDDTIVMSNDGVGPIGPEDFGSGGALSGAPSFEEYADEVRMRYVMGLQLMMELQCEVLVKEFNASPVICGLAASIWLRFVTSTQVFDEDWAFEAVQDSESQCLDPENIRPVSSRHKDEPHNLYGQRVVVVWVQSLRKKIPLSCTLAVSFLACHVAREAILPTDIMKWSLEGKLPYFAAFVDIGDRIGQTSRACPISLKHMYRPSRIPSLQKLESLAASVAHTIGLNLPPVNFHSIACRYLNKLALPIDKILPHACRIYEWSMPPDLWLSTNELRLPSRVCVMSILIIAMRILYNLHGFGEWEKSLSGNCASSFPPNQKKHSSPANNFSNVQANSENGPGFTSHNVDNPSVSAKLSHLDMPELTASEFLHKIEARYHEIAETYEYSKSLPTYLQHCKDVVFAGLESLFEDHEEERLIEQFWKYYQNEKDQEQTEDMDQNAASNQKRLREAPNDRSSNKDKKRRSEDRVSGESSDNRTESNNSQQSHSSKSSENVDDELSSEDKASTLTSKDEAIRRLKLDMEENRFCYIPPRVYPKRFGYLHYSRKIDEGALTYAAHADYYLLLRACARAAQVSTRIMHIGVLSLEKRLSCDVLGGFWIRVEELAFLVKENLPSKHLILSMEDVFVKFLQDEISSDGILELEPMDSYNRLLLHRLADIFGFAHVSVGEGVDRHLVLERCPESSMPSILVSDILWEYDEPQISTIPHQLLRRKENSSVSLKKSPPQRTFEEREAAYLAVRERIFMMHIGEDSEPEKPKPRCDPVVARRMIAHALGKRINSSPEATTNHCKEQGSVANNAHVQANELKEPDSTVEVVNKTKLQPDQCVNSKNEAGKNRNPIRSSARGSNSAAAKMKADKSSPKASCVDNEYLKREHLGAAKRMFSQALGKQSRKNESLPTR</sequence>
<evidence type="ECO:0000256" key="9">
    <source>
        <dbReference type="ARBA" id="ARBA00023242"/>
    </source>
</evidence>
<evidence type="ECO:0000313" key="13">
    <source>
        <dbReference type="EMBL" id="KAG6586140.1"/>
    </source>
</evidence>
<feature type="compositionally biased region" description="Low complexity" evidence="10">
    <location>
        <begin position="946"/>
        <end position="958"/>
    </location>
</feature>
<dbReference type="InterPro" id="IPR048538">
    <property type="entry name" value="Rrn7_cyclin_C"/>
</dbReference>
<proteinExistence type="inferred from homology"/>
<comment type="subcellular location">
    <subcellularLocation>
        <location evidence="1">Nucleus</location>
        <location evidence="1">Nucleolus</location>
    </subcellularLocation>
</comment>
<evidence type="ECO:0000256" key="5">
    <source>
        <dbReference type="ARBA" id="ARBA00022833"/>
    </source>
</evidence>
<evidence type="ECO:0000256" key="4">
    <source>
        <dbReference type="ARBA" id="ARBA00022771"/>
    </source>
</evidence>
<comment type="similarity">
    <text evidence="2">Belongs to the RRN7/TAF1B family.</text>
</comment>
<keyword evidence="9" id="KW-0539">Nucleus</keyword>
<dbReference type="GO" id="GO:0008270">
    <property type="term" value="F:zinc ion binding"/>
    <property type="evidence" value="ECO:0007669"/>
    <property type="project" value="UniProtKB-KW"/>
</dbReference>
<name>A0AAV6MS02_9ROSI</name>
<dbReference type="CDD" id="cd02642">
    <property type="entry name" value="R3H_encore_like"/>
    <property type="match status" value="1"/>
</dbReference>
<dbReference type="GO" id="GO:0001164">
    <property type="term" value="F:RNA polymerase I core promoter sequence-specific DNA binding"/>
    <property type="evidence" value="ECO:0007669"/>
    <property type="project" value="InterPro"/>
</dbReference>
<dbReference type="Pfam" id="PF12752">
    <property type="entry name" value="SUZ"/>
    <property type="match status" value="1"/>
</dbReference>
<feature type="region of interest" description="Disordered" evidence="10">
    <location>
        <begin position="931"/>
        <end position="974"/>
    </location>
</feature>
<dbReference type="InterPro" id="IPR001374">
    <property type="entry name" value="R3H_dom"/>
</dbReference>
<dbReference type="Pfam" id="PF20645">
    <property type="entry name" value="Rrn7_cyclin_C"/>
    <property type="match status" value="1"/>
</dbReference>
<dbReference type="PANTHER" id="PTHR31576">
    <property type="entry name" value="TATA BOX-BINDING PROTEIN-ASSOCIATED FACTOR RNA POLYMERASE I SUBUNIT B"/>
    <property type="match status" value="1"/>
</dbReference>
<feature type="non-terminal residue" evidence="13">
    <location>
        <position position="1"/>
    </location>
</feature>
<evidence type="ECO:0000256" key="1">
    <source>
        <dbReference type="ARBA" id="ARBA00004604"/>
    </source>
</evidence>
<keyword evidence="8" id="KW-0804">Transcription</keyword>
<comment type="caution">
    <text evidence="13">The sequence shown here is derived from an EMBL/GenBank/DDBJ whole genome shotgun (WGS) entry which is preliminary data.</text>
</comment>
<dbReference type="InterPro" id="IPR024771">
    <property type="entry name" value="SUZ"/>
</dbReference>
<dbReference type="PROSITE" id="PS51061">
    <property type="entry name" value="R3H"/>
    <property type="match status" value="1"/>
</dbReference>
<dbReference type="Pfam" id="PF01424">
    <property type="entry name" value="R3H"/>
    <property type="match status" value="1"/>
</dbReference>
<feature type="domain" description="R3H" evidence="11">
    <location>
        <begin position="721"/>
        <end position="786"/>
    </location>
</feature>
<evidence type="ECO:0000259" key="11">
    <source>
        <dbReference type="PROSITE" id="PS51061"/>
    </source>
</evidence>